<reference evidence="3 4" key="1">
    <citation type="submission" date="2018-07" db="EMBL/GenBank/DDBJ databases">
        <title>Complete genome sequencing of Ornithinimicrobium sp. AMA3305.</title>
        <authorList>
            <person name="Bae J.-W."/>
        </authorList>
    </citation>
    <scope>NUCLEOTIDE SEQUENCE [LARGE SCALE GENOMIC DNA]</scope>
    <source>
        <strain evidence="3 4">AMA3305</strain>
    </source>
</reference>
<evidence type="ECO:0000313" key="4">
    <source>
        <dbReference type="Proteomes" id="UP000253790"/>
    </source>
</evidence>
<dbReference type="Proteomes" id="UP000253790">
    <property type="component" value="Chromosome"/>
</dbReference>
<keyword evidence="2" id="KW-0472">Membrane</keyword>
<sequence length="143" mass="13640">MSASRAVSGPSPVGSSPLPSRVGSTDRGSGTVLAIGLIGVLTTLLVAGLLVAAVALAGQRARSAADLAALAVAGRALEGTGTATACAAGGSVAGLHGAVLVSCTVVPDAAGLPRARVEVRRDVPGTSWSATARAVAGGVMTDE</sequence>
<feature type="transmembrane region" description="Helical" evidence="2">
    <location>
        <begin position="32"/>
        <end position="57"/>
    </location>
</feature>
<keyword evidence="2" id="KW-1133">Transmembrane helix</keyword>
<dbReference type="KEGG" id="orn:DV701_14365"/>
<dbReference type="AlphaFoldDB" id="A0A345NQ35"/>
<dbReference type="NCBIfam" id="TIGR03816">
    <property type="entry name" value="tadE_like_DECH"/>
    <property type="match status" value="1"/>
</dbReference>
<feature type="compositionally biased region" description="Low complexity" evidence="1">
    <location>
        <begin position="1"/>
        <end position="23"/>
    </location>
</feature>
<evidence type="ECO:0008006" key="5">
    <source>
        <dbReference type="Google" id="ProtNLM"/>
    </source>
</evidence>
<keyword evidence="4" id="KW-1185">Reference proteome</keyword>
<evidence type="ECO:0000313" key="3">
    <source>
        <dbReference type="EMBL" id="AXH97143.1"/>
    </source>
</evidence>
<feature type="region of interest" description="Disordered" evidence="1">
    <location>
        <begin position="1"/>
        <end position="26"/>
    </location>
</feature>
<protein>
    <recommendedName>
        <fullName evidence="5">Secretion/DNA translocation related TadE-like protein</fullName>
    </recommendedName>
</protein>
<gene>
    <name evidence="3" type="ORF">DV701_14365</name>
</gene>
<evidence type="ECO:0000256" key="1">
    <source>
        <dbReference type="SAM" id="MobiDB-lite"/>
    </source>
</evidence>
<dbReference type="EMBL" id="CP031229">
    <property type="protein sequence ID" value="AXH97143.1"/>
    <property type="molecule type" value="Genomic_DNA"/>
</dbReference>
<accession>A0A345NQ35</accession>
<dbReference type="InterPro" id="IPR021202">
    <property type="entry name" value="Rv3654c-like"/>
</dbReference>
<evidence type="ECO:0000256" key="2">
    <source>
        <dbReference type="SAM" id="Phobius"/>
    </source>
</evidence>
<keyword evidence="2" id="KW-0812">Transmembrane</keyword>
<proteinExistence type="predicted"/>
<name>A0A345NQ35_9MICO</name>
<organism evidence="3 4">
    <name type="scientific">Ornithinimicrobium avium</name>
    <dbReference type="NCBI Taxonomy" id="2283195"/>
    <lineage>
        <taxon>Bacteria</taxon>
        <taxon>Bacillati</taxon>
        <taxon>Actinomycetota</taxon>
        <taxon>Actinomycetes</taxon>
        <taxon>Micrococcales</taxon>
        <taxon>Ornithinimicrobiaceae</taxon>
        <taxon>Ornithinimicrobium</taxon>
    </lineage>
</organism>